<dbReference type="InterPro" id="IPR051973">
    <property type="entry name" value="tRNA_Anticodon_Mtase-Reg"/>
</dbReference>
<dbReference type="SMART" id="SM00320">
    <property type="entry name" value="WD40"/>
    <property type="match status" value="5"/>
</dbReference>
<evidence type="ECO:0000256" key="5">
    <source>
        <dbReference type="ARBA" id="ARBA00022737"/>
    </source>
</evidence>
<dbReference type="SUPFAM" id="SSF50978">
    <property type="entry name" value="WD40 repeat-like"/>
    <property type="match status" value="1"/>
</dbReference>
<dbReference type="PANTHER" id="PTHR14344:SF3">
    <property type="entry name" value="WD REPEAT-CONTAINING PROTEIN 6"/>
    <property type="match status" value="1"/>
</dbReference>
<dbReference type="PROSITE" id="PS50082">
    <property type="entry name" value="WD_REPEATS_2"/>
    <property type="match status" value="1"/>
</dbReference>
<evidence type="ECO:0000256" key="7">
    <source>
        <dbReference type="PROSITE-ProRule" id="PRU00221"/>
    </source>
</evidence>
<evidence type="ECO:0000256" key="6">
    <source>
        <dbReference type="ARBA" id="ARBA00038255"/>
    </source>
</evidence>
<keyword evidence="5" id="KW-0677">Repeat</keyword>
<organism evidence="8">
    <name type="scientific">Rhizophora mucronata</name>
    <name type="common">Asiatic mangrove</name>
    <dbReference type="NCBI Taxonomy" id="61149"/>
    <lineage>
        <taxon>Eukaryota</taxon>
        <taxon>Viridiplantae</taxon>
        <taxon>Streptophyta</taxon>
        <taxon>Embryophyta</taxon>
        <taxon>Tracheophyta</taxon>
        <taxon>Spermatophyta</taxon>
        <taxon>Magnoliopsida</taxon>
        <taxon>eudicotyledons</taxon>
        <taxon>Gunneridae</taxon>
        <taxon>Pentapetalae</taxon>
        <taxon>rosids</taxon>
        <taxon>fabids</taxon>
        <taxon>Malpighiales</taxon>
        <taxon>Rhizophoraceae</taxon>
        <taxon>Rhizophora</taxon>
    </lineage>
</organism>
<dbReference type="AlphaFoldDB" id="A0A2P2JEE0"/>
<sequence length="666" mass="74337">MAGQQRSNWRLRGGHYLGEISALCFLHLPTHLSSFPFLLAGTGSQLLLYNLGAGKMIKSFQVFQGIRVHGIVSGFADLKERSSSTILEFEVAVFGEKRVNLFILSIETVLGSHGELQVGVDLSLFHSLPRFSHWVLDVCFLKESRCLAIGCSSNSVCIWDISKYSVVLEVQSPERCLLYSMRFWGDNLETLRIASGTIYNEIIVWKLVLENDAKSLTSSLEHEMYSGNTLSNSTQLELQQHKAAHISRLVGHEGSIFRMAWSSDGSILVSVSDDRSARIWSINTGHGDSKNCDEATGPVLYGHNARVWDCCVSSSLIFTAGEDCTCQVWGLDGRQVKVIKEHIGRGVWRCLYDPRSSFLLTAGFDSAIKVHQLHASLPWTLEGESRTKQLTDGLKILHCRIPNSCEHSGLMDSKSEYVRCLRFGSEDTLYVATNHGCLYHASFSQTQNVKWTKIVQVSEEVQIICMDLMSKRLPKQSGGIDDWIALGDGKGYMTVVRVMGDVYTPEVDITCTWPAEKERQLLGIYWCNASEYSFIFTADPRGTLKLWKLYDPLPSASHTSARAFNMSLLAEFTSSYGIRIKCLEPSFEDQVLICGDIRGNLILFPLSKDLFLDASNIQKMKISPQSYFKGAHGISSVSSITIAELSFNEIKICSVCDKLQHVSCEI</sequence>
<feature type="repeat" description="WD" evidence="7">
    <location>
        <begin position="249"/>
        <end position="290"/>
    </location>
</feature>
<comment type="subcellular location">
    <subcellularLocation>
        <location evidence="1">Cytoplasm</location>
    </subcellularLocation>
</comment>
<dbReference type="Pfam" id="PF00400">
    <property type="entry name" value="WD40"/>
    <property type="match status" value="4"/>
</dbReference>
<dbReference type="GO" id="GO:0030488">
    <property type="term" value="P:tRNA methylation"/>
    <property type="evidence" value="ECO:0007669"/>
    <property type="project" value="TreeGrafter"/>
</dbReference>
<dbReference type="InterPro" id="IPR036322">
    <property type="entry name" value="WD40_repeat_dom_sf"/>
</dbReference>
<comment type="similarity">
    <text evidence="6">Belongs to the WD repeat WDR6 family.</text>
</comment>
<evidence type="ECO:0000256" key="4">
    <source>
        <dbReference type="ARBA" id="ARBA00022694"/>
    </source>
</evidence>
<dbReference type="GO" id="GO:0005737">
    <property type="term" value="C:cytoplasm"/>
    <property type="evidence" value="ECO:0007669"/>
    <property type="project" value="UniProtKB-SubCell"/>
</dbReference>
<keyword evidence="4" id="KW-0819">tRNA processing</keyword>
<evidence type="ECO:0000313" key="8">
    <source>
        <dbReference type="EMBL" id="MBW91851.1"/>
    </source>
</evidence>
<dbReference type="Gene3D" id="2.130.10.10">
    <property type="entry name" value="YVTN repeat-like/Quinoprotein amine dehydrogenase"/>
    <property type="match status" value="2"/>
</dbReference>
<protein>
    <submittedName>
        <fullName evidence="8">Uncharacterized protein MANES_05G010600</fullName>
    </submittedName>
</protein>
<evidence type="ECO:0000256" key="1">
    <source>
        <dbReference type="ARBA" id="ARBA00004496"/>
    </source>
</evidence>
<evidence type="ECO:0000256" key="2">
    <source>
        <dbReference type="ARBA" id="ARBA00022490"/>
    </source>
</evidence>
<reference evidence="8" key="1">
    <citation type="submission" date="2018-02" db="EMBL/GenBank/DDBJ databases">
        <title>Rhizophora mucronata_Transcriptome.</title>
        <authorList>
            <person name="Meera S.P."/>
            <person name="Sreeshan A."/>
            <person name="Augustine A."/>
        </authorList>
    </citation>
    <scope>NUCLEOTIDE SEQUENCE</scope>
    <source>
        <tissue evidence="8">Leaf</tissue>
    </source>
</reference>
<accession>A0A2P2JEE0</accession>
<keyword evidence="3 7" id="KW-0853">WD repeat</keyword>
<evidence type="ECO:0000256" key="3">
    <source>
        <dbReference type="ARBA" id="ARBA00022574"/>
    </source>
</evidence>
<keyword evidence="2" id="KW-0963">Cytoplasm</keyword>
<dbReference type="PANTHER" id="PTHR14344">
    <property type="entry name" value="WD REPEAT PROTEIN"/>
    <property type="match status" value="1"/>
</dbReference>
<dbReference type="InterPro" id="IPR015943">
    <property type="entry name" value="WD40/YVTN_repeat-like_dom_sf"/>
</dbReference>
<dbReference type="PROSITE" id="PS50294">
    <property type="entry name" value="WD_REPEATS_REGION"/>
    <property type="match status" value="1"/>
</dbReference>
<proteinExistence type="inferred from homology"/>
<name>A0A2P2JEE0_RHIMU</name>
<dbReference type="EMBL" id="GGEC01011368">
    <property type="protein sequence ID" value="MBW91851.1"/>
    <property type="molecule type" value="Transcribed_RNA"/>
</dbReference>
<dbReference type="InterPro" id="IPR001680">
    <property type="entry name" value="WD40_rpt"/>
</dbReference>